<dbReference type="GO" id="GO:0043565">
    <property type="term" value="F:sequence-specific DNA binding"/>
    <property type="evidence" value="ECO:0007669"/>
    <property type="project" value="TreeGrafter"/>
</dbReference>
<dbReference type="GO" id="GO:0010628">
    <property type="term" value="P:positive regulation of gene expression"/>
    <property type="evidence" value="ECO:0007669"/>
    <property type="project" value="TreeGrafter"/>
</dbReference>
<dbReference type="GO" id="GO:0003700">
    <property type="term" value="F:DNA-binding transcription factor activity"/>
    <property type="evidence" value="ECO:0007669"/>
    <property type="project" value="InterPro"/>
</dbReference>
<dbReference type="Gene3D" id="1.10.10.10">
    <property type="entry name" value="Winged helix-like DNA-binding domain superfamily/Winged helix DNA-binding domain"/>
    <property type="match status" value="1"/>
</dbReference>
<keyword evidence="7" id="KW-1185">Reference proteome</keyword>
<dbReference type="EMBL" id="JAGTUU010000012">
    <property type="protein sequence ID" value="MBS0126806.1"/>
    <property type="molecule type" value="Genomic_DNA"/>
</dbReference>
<evidence type="ECO:0000313" key="6">
    <source>
        <dbReference type="EMBL" id="MBS0126806.1"/>
    </source>
</evidence>
<evidence type="ECO:0000256" key="3">
    <source>
        <dbReference type="ARBA" id="ARBA00023125"/>
    </source>
</evidence>
<sequence length="305" mass="34297">MAPMLNLRQLEIFREVMRTRTTIGAAKALTISQPAVSNAIRQMESQVGMTLFERTGNRLVPTPEAEEIFRGSEAVFSLYHAFSHRIEGLRRREVGELRILATPPIANAILPGALRSFLGNRPDVRISIDTRRVDGVIEGVETRMADIGLAVMPPERDYIDAIHVATGQMVCAFPPGHPLEDKLAVTVDDLRKYALVVYEPKSRFNLMLQRSYFSADLHRNIVAEVRYSSLGCLLAEAGIGVTIVDSFTGMSGDRYRLSYRPLYPRQEIKAYAMVLRGEKPKRLVSAFLDEMAKLDWDEDPREQSS</sequence>
<keyword evidence="2" id="KW-0805">Transcription regulation</keyword>
<comment type="caution">
    <text evidence="6">The sequence shown here is derived from an EMBL/GenBank/DDBJ whole genome shotgun (WGS) entry which is preliminary data.</text>
</comment>
<dbReference type="PRINTS" id="PR00039">
    <property type="entry name" value="HTHLYSR"/>
</dbReference>
<reference evidence="6" key="1">
    <citation type="submission" date="2021-04" db="EMBL/GenBank/DDBJ databases">
        <authorList>
            <person name="Yoon J."/>
        </authorList>
    </citation>
    <scope>NUCLEOTIDE SEQUENCE</scope>
    <source>
        <strain evidence="6">KMU-90</strain>
    </source>
</reference>
<dbReference type="PROSITE" id="PS50931">
    <property type="entry name" value="HTH_LYSR"/>
    <property type="match status" value="1"/>
</dbReference>
<evidence type="ECO:0000256" key="1">
    <source>
        <dbReference type="ARBA" id="ARBA00009437"/>
    </source>
</evidence>
<dbReference type="InterPro" id="IPR000847">
    <property type="entry name" value="LysR_HTH_N"/>
</dbReference>
<dbReference type="InterPro" id="IPR036388">
    <property type="entry name" value="WH-like_DNA-bd_sf"/>
</dbReference>
<name>A0A8J7WKB7_9RHOB</name>
<dbReference type="Pfam" id="PF03466">
    <property type="entry name" value="LysR_substrate"/>
    <property type="match status" value="1"/>
</dbReference>
<proteinExistence type="inferred from homology"/>
<feature type="domain" description="HTH lysR-type" evidence="5">
    <location>
        <begin position="5"/>
        <end position="62"/>
    </location>
</feature>
<protein>
    <submittedName>
        <fullName evidence="6">LysR family transcriptional regulator</fullName>
    </submittedName>
</protein>
<accession>A0A8J7WKB7</accession>
<evidence type="ECO:0000313" key="7">
    <source>
        <dbReference type="Proteomes" id="UP000681356"/>
    </source>
</evidence>
<keyword evidence="4" id="KW-0804">Transcription</keyword>
<dbReference type="Pfam" id="PF00126">
    <property type="entry name" value="HTH_1"/>
    <property type="match status" value="1"/>
</dbReference>
<dbReference type="AlphaFoldDB" id="A0A8J7WKB7"/>
<dbReference type="PANTHER" id="PTHR30427:SF1">
    <property type="entry name" value="TRANSCRIPTIONAL ACTIVATOR PROTEIN LYSR"/>
    <property type="match status" value="1"/>
</dbReference>
<gene>
    <name evidence="6" type="ORF">KB874_22250</name>
</gene>
<organism evidence="6 7">
    <name type="scientific">Thetidibacter halocola</name>
    <dbReference type="NCBI Taxonomy" id="2827239"/>
    <lineage>
        <taxon>Bacteria</taxon>
        <taxon>Pseudomonadati</taxon>
        <taxon>Pseudomonadota</taxon>
        <taxon>Alphaproteobacteria</taxon>
        <taxon>Rhodobacterales</taxon>
        <taxon>Roseobacteraceae</taxon>
        <taxon>Thetidibacter</taxon>
    </lineage>
</organism>
<dbReference type="Proteomes" id="UP000681356">
    <property type="component" value="Unassembled WGS sequence"/>
</dbReference>
<evidence type="ECO:0000256" key="2">
    <source>
        <dbReference type="ARBA" id="ARBA00023015"/>
    </source>
</evidence>
<evidence type="ECO:0000259" key="5">
    <source>
        <dbReference type="PROSITE" id="PS50931"/>
    </source>
</evidence>
<comment type="similarity">
    <text evidence="1">Belongs to the LysR transcriptional regulatory family.</text>
</comment>
<dbReference type="InterPro" id="IPR036390">
    <property type="entry name" value="WH_DNA-bd_sf"/>
</dbReference>
<keyword evidence="3" id="KW-0238">DNA-binding</keyword>
<dbReference type="SUPFAM" id="SSF46785">
    <property type="entry name" value="Winged helix' DNA-binding domain"/>
    <property type="match status" value="1"/>
</dbReference>
<dbReference type="InterPro" id="IPR005119">
    <property type="entry name" value="LysR_subst-bd"/>
</dbReference>
<dbReference type="PANTHER" id="PTHR30427">
    <property type="entry name" value="TRANSCRIPTIONAL ACTIVATOR PROTEIN LYSR"/>
    <property type="match status" value="1"/>
</dbReference>
<dbReference type="Gene3D" id="3.40.190.290">
    <property type="match status" value="1"/>
</dbReference>
<evidence type="ECO:0000256" key="4">
    <source>
        <dbReference type="ARBA" id="ARBA00023163"/>
    </source>
</evidence>
<dbReference type="SUPFAM" id="SSF53850">
    <property type="entry name" value="Periplasmic binding protein-like II"/>
    <property type="match status" value="1"/>
</dbReference>